<reference evidence="8 9" key="1">
    <citation type="submission" date="2017-09" db="EMBL/GenBank/DDBJ databases">
        <title>Large-scale bioinformatics analysis of Bacillus genomes uncovers conserved roles of natural products in bacterial physiology.</title>
        <authorList>
            <consortium name="Agbiome Team Llc"/>
            <person name="Bleich R.M."/>
            <person name="Kirk G.J."/>
            <person name="Santa Maria K.C."/>
            <person name="Allen S.E."/>
            <person name="Farag S."/>
            <person name="Shank E.A."/>
            <person name="Bowers A."/>
        </authorList>
    </citation>
    <scope>NUCLEOTIDE SEQUENCE [LARGE SCALE GENOMIC DNA]</scope>
    <source>
        <strain evidence="8 9">AFS007900</strain>
    </source>
</reference>
<evidence type="ECO:0000256" key="3">
    <source>
        <dbReference type="ARBA" id="ARBA00022969"/>
    </source>
</evidence>
<dbReference type="AlphaFoldDB" id="A0ABD6SUE3"/>
<proteinExistence type="inferred from homology"/>
<keyword evidence="3" id="KW-0749">Sporulation</keyword>
<dbReference type="PANTHER" id="PTHR37003">
    <property type="entry name" value="ENDOTOXIN_N DOMAIN-CONTAINING PROTEIN-RELATED"/>
    <property type="match status" value="1"/>
</dbReference>
<sequence>MTHPQEFLNETQSTTYQSIGAGEVFKVENDGVVKVLKDMLFDKDTLKSIASLGGDTLKQVYKDAYHSNDFSGTLRTVVLGAVALIPYGGAFISQILGAVCPNNVEDNQMKYVQDQINHLDKKIEDLSAATLKSHYETLLKELESFERSVNSLDTTDVYYSTGNVYENRRWHARHINQKFKELIRDCNKEILQAKELPMYTTVATAYLLFLKFIEKNGKGPKIKFDNASFNEEFMHDIQTAAKEYKIHIEYTYNAEAHRLREEMIAIAQKARSVTHAYLTGNESSFDDAVVRALKKMEDKYNELLKNFMRDGAASVLSGQNTIMNNLGKDIDNYRNKLNEQNKYYNRTWGNQAFRVIARIDTWVQESGKWYYYDHDMLLVNHIFYSGGKWYYLSPEKTDKLEKGQMATGWLSLPSNKMGVVMMFMYSKNVGGKYSNELPKIMELMKKSANTKFWLYFSPNGELVHNTKKTIGGKEYEFDKYGICLNP</sequence>
<comment type="similarity">
    <text evidence="1">Belongs to the delta endotoxin family.</text>
</comment>
<evidence type="ECO:0000256" key="5">
    <source>
        <dbReference type="ARBA" id="ARBA00029653"/>
    </source>
</evidence>
<dbReference type="GO" id="GO:0090729">
    <property type="term" value="F:toxin activity"/>
    <property type="evidence" value="ECO:0007669"/>
    <property type="project" value="UniProtKB-KW"/>
</dbReference>
<comment type="caution">
    <text evidence="8">The sequence shown here is derived from an EMBL/GenBank/DDBJ whole genome shotgun (WGS) entry which is preliminary data.</text>
</comment>
<evidence type="ECO:0000256" key="2">
    <source>
        <dbReference type="ARBA" id="ARBA00022656"/>
    </source>
</evidence>
<keyword evidence="6" id="KW-0175">Coiled coil</keyword>
<name>A0ABD6SUE3_BACTU</name>
<protein>
    <recommendedName>
        <fullName evidence="5">Crystaline entomocidal protoxin</fullName>
    </recommendedName>
</protein>
<dbReference type="InterPro" id="IPR036716">
    <property type="entry name" value="Pest_crys_N_sf"/>
</dbReference>
<accession>A0ABD6SUE3</accession>
<evidence type="ECO:0000313" key="8">
    <source>
        <dbReference type="EMBL" id="PEX45928.1"/>
    </source>
</evidence>
<dbReference type="Gene3D" id="2.10.270.10">
    <property type="entry name" value="Cholin Binding"/>
    <property type="match status" value="1"/>
</dbReference>
<dbReference type="GO" id="GO:0030435">
    <property type="term" value="P:sporulation resulting in formation of a cellular spore"/>
    <property type="evidence" value="ECO:0007669"/>
    <property type="project" value="UniProtKB-KW"/>
</dbReference>
<evidence type="ECO:0000256" key="1">
    <source>
        <dbReference type="ARBA" id="ARBA00007819"/>
    </source>
</evidence>
<evidence type="ECO:0000256" key="6">
    <source>
        <dbReference type="SAM" id="Coils"/>
    </source>
</evidence>
<dbReference type="SUPFAM" id="SSF56849">
    <property type="entry name" value="delta-Endotoxin (insectocide), N-terminal domain"/>
    <property type="match status" value="1"/>
</dbReference>
<dbReference type="Gene3D" id="1.20.190.10">
    <property type="entry name" value="Pesticidal crystal protein, N-terminal domain"/>
    <property type="match status" value="1"/>
</dbReference>
<dbReference type="Pfam" id="PF03945">
    <property type="entry name" value="Endotoxin_N"/>
    <property type="match status" value="1"/>
</dbReference>
<dbReference type="Proteomes" id="UP000220502">
    <property type="component" value="Unassembled WGS sequence"/>
</dbReference>
<dbReference type="PANTHER" id="PTHR37003:SF2">
    <property type="entry name" value="PESTICIDAL CRYSTAL PROTEIN N-TERMINAL DOMAIN-CONTAINING PROTEIN"/>
    <property type="match status" value="1"/>
</dbReference>
<dbReference type="RefSeq" id="WP_097981477.1">
    <property type="nucleotide sequence ID" value="NZ_NTRM01000032.1"/>
</dbReference>
<feature type="domain" description="Pesticidal crystal protein" evidence="7">
    <location>
        <begin position="77"/>
        <end position="260"/>
    </location>
</feature>
<organism evidence="8 9">
    <name type="scientific">Bacillus thuringiensis</name>
    <dbReference type="NCBI Taxonomy" id="1428"/>
    <lineage>
        <taxon>Bacteria</taxon>
        <taxon>Bacillati</taxon>
        <taxon>Bacillota</taxon>
        <taxon>Bacilli</taxon>
        <taxon>Bacillales</taxon>
        <taxon>Bacillaceae</taxon>
        <taxon>Bacillus</taxon>
        <taxon>Bacillus cereus group</taxon>
    </lineage>
</organism>
<dbReference type="EMBL" id="NTXF01000036">
    <property type="protein sequence ID" value="PEX45928.1"/>
    <property type="molecule type" value="Genomic_DNA"/>
</dbReference>
<evidence type="ECO:0000313" key="9">
    <source>
        <dbReference type="Proteomes" id="UP000220502"/>
    </source>
</evidence>
<keyword evidence="4" id="KW-0843">Virulence</keyword>
<keyword evidence="2" id="KW-0800">Toxin</keyword>
<evidence type="ECO:0000256" key="4">
    <source>
        <dbReference type="ARBA" id="ARBA00023026"/>
    </source>
</evidence>
<dbReference type="InterPro" id="IPR005639">
    <property type="entry name" value="Pest_crys_dom_I"/>
</dbReference>
<gene>
    <name evidence="8" type="ORF">CN461_23350</name>
</gene>
<feature type="coiled-coil region" evidence="6">
    <location>
        <begin position="109"/>
        <end position="196"/>
    </location>
</feature>
<evidence type="ECO:0000259" key="7">
    <source>
        <dbReference type="Pfam" id="PF03945"/>
    </source>
</evidence>
<dbReference type="InterPro" id="IPR038979">
    <property type="entry name" value="Pest_crys"/>
</dbReference>
<dbReference type="SUPFAM" id="SSF69360">
    <property type="entry name" value="Cell wall binding repeat"/>
    <property type="match status" value="1"/>
</dbReference>